<feature type="non-terminal residue" evidence="2">
    <location>
        <position position="1"/>
    </location>
</feature>
<feature type="non-terminal residue" evidence="2">
    <location>
        <position position="230"/>
    </location>
</feature>
<protein>
    <submittedName>
        <fullName evidence="2">Succinate dehydrogenase cytochrome b subunit</fullName>
    </submittedName>
</protein>
<feature type="region of interest" description="Disordered" evidence="1">
    <location>
        <begin position="57"/>
        <end position="105"/>
    </location>
</feature>
<feature type="compositionally biased region" description="Basic and acidic residues" evidence="1">
    <location>
        <begin position="182"/>
        <end position="195"/>
    </location>
</feature>
<gene>
    <name evidence="2" type="ORF">AVDCRST_MAG34-981</name>
</gene>
<name>A0A6J4LTN6_9ACTN</name>
<proteinExistence type="predicted"/>
<evidence type="ECO:0000256" key="1">
    <source>
        <dbReference type="SAM" id="MobiDB-lite"/>
    </source>
</evidence>
<dbReference type="AlphaFoldDB" id="A0A6J4LTN6"/>
<organism evidence="2">
    <name type="scientific">uncultured Nocardioidaceae bacterium</name>
    <dbReference type="NCBI Taxonomy" id="253824"/>
    <lineage>
        <taxon>Bacteria</taxon>
        <taxon>Bacillati</taxon>
        <taxon>Actinomycetota</taxon>
        <taxon>Actinomycetes</taxon>
        <taxon>Propionibacteriales</taxon>
        <taxon>Nocardioidaceae</taxon>
        <taxon>environmental samples</taxon>
    </lineage>
</organism>
<feature type="compositionally biased region" description="Basic residues" evidence="1">
    <location>
        <begin position="206"/>
        <end position="230"/>
    </location>
</feature>
<dbReference type="EMBL" id="CADCUI010000020">
    <property type="protein sequence ID" value="CAA9341797.1"/>
    <property type="molecule type" value="Genomic_DNA"/>
</dbReference>
<evidence type="ECO:0000313" key="2">
    <source>
        <dbReference type="EMBL" id="CAA9341797.1"/>
    </source>
</evidence>
<reference evidence="2" key="1">
    <citation type="submission" date="2020-02" db="EMBL/GenBank/DDBJ databases">
        <authorList>
            <person name="Meier V. D."/>
        </authorList>
    </citation>
    <scope>NUCLEOTIDE SEQUENCE</scope>
    <source>
        <strain evidence="2">AVDCRST_MAG34</strain>
    </source>
</reference>
<accession>A0A6J4LTN6</accession>
<feature type="compositionally biased region" description="Basic residues" evidence="1">
    <location>
        <begin position="74"/>
        <end position="87"/>
    </location>
</feature>
<feature type="region of interest" description="Disordered" evidence="1">
    <location>
        <begin position="163"/>
        <end position="230"/>
    </location>
</feature>
<sequence length="230" mass="24844">GHLIRQACAVVDDRLEACDGGHRHHLRRLPGAPHVRQPQGVPGRAALQRVRRAPEDLRGADPPLLRTPVDHPRGARRVARRPRRRGVHLVGTGLRRPQPQVRDEAHRGGDALLAHDAVGRHLPAAVRGLPPAGVHLPRRDPRWGLPQPLPASGQRVLARRVVGHGGLPPRDAGAGHAPAPRGLERGADAGVDQHRGLPGPLEPRGLRGRNGRGGRLRAHTPGHPVRNHRV</sequence>